<accession>A0AAN5BZB6</accession>
<proteinExistence type="predicted"/>
<name>A0AAN5BZB6_9BILA</name>
<dbReference type="EMBL" id="BTRK01000001">
    <property type="protein sequence ID" value="GMR30873.1"/>
    <property type="molecule type" value="Genomic_DNA"/>
</dbReference>
<reference evidence="3" key="1">
    <citation type="submission" date="2022-10" db="EMBL/GenBank/DDBJ databases">
        <title>Genome assembly of Pristionchus species.</title>
        <authorList>
            <person name="Yoshida K."/>
            <person name="Sommer R.J."/>
        </authorList>
    </citation>
    <scope>NUCLEOTIDE SEQUENCE [LARGE SCALE GENOMIC DNA]</scope>
    <source>
        <strain evidence="3">RS5460</strain>
    </source>
</reference>
<organism evidence="2 3">
    <name type="scientific">Pristionchus mayeri</name>
    <dbReference type="NCBI Taxonomy" id="1317129"/>
    <lineage>
        <taxon>Eukaryota</taxon>
        <taxon>Metazoa</taxon>
        <taxon>Ecdysozoa</taxon>
        <taxon>Nematoda</taxon>
        <taxon>Chromadorea</taxon>
        <taxon>Rhabditida</taxon>
        <taxon>Rhabditina</taxon>
        <taxon>Diplogasteromorpha</taxon>
        <taxon>Diplogasteroidea</taxon>
        <taxon>Neodiplogasteridae</taxon>
        <taxon>Pristionchus</taxon>
    </lineage>
</organism>
<dbReference type="Proteomes" id="UP001328107">
    <property type="component" value="Unassembled WGS sequence"/>
</dbReference>
<sequence length="239" mass="28518">ELRPRERRDRQGPNIHFDENDEYPPLHIAYTTTVQSDRPSLHNKAARKISQWARRWGWLRVDRWKCASHAVEVDEMSEDIDEHDEIFEPEDVIDYMDDVVPSAPQFMADLSSLVVFKREKREKRKKRRRCFEDESLKQPLFHPSDQSMEKEDEPIRLSSLHTQCVASIRFQPVCGLLRLFMPQFPCFPPAWRVTQDDARFIFGYKLNFPVIARYRDDELELCEDSRFCLLMLFVLGLHF</sequence>
<comment type="caution">
    <text evidence="2">The sequence shown here is derived from an EMBL/GenBank/DDBJ whole genome shotgun (WGS) entry which is preliminary data.</text>
</comment>
<evidence type="ECO:0000313" key="2">
    <source>
        <dbReference type="EMBL" id="GMR30873.1"/>
    </source>
</evidence>
<evidence type="ECO:0000313" key="3">
    <source>
        <dbReference type="Proteomes" id="UP001328107"/>
    </source>
</evidence>
<evidence type="ECO:0000256" key="1">
    <source>
        <dbReference type="SAM" id="MobiDB-lite"/>
    </source>
</evidence>
<gene>
    <name evidence="2" type="ORF">PMAYCL1PPCAC_01068</name>
</gene>
<dbReference type="AlphaFoldDB" id="A0AAN5BZB6"/>
<feature type="non-terminal residue" evidence="2">
    <location>
        <position position="1"/>
    </location>
</feature>
<protein>
    <submittedName>
        <fullName evidence="2">Uncharacterized protein</fullName>
    </submittedName>
</protein>
<feature type="compositionally biased region" description="Basic and acidic residues" evidence="1">
    <location>
        <begin position="1"/>
        <end position="11"/>
    </location>
</feature>
<feature type="region of interest" description="Disordered" evidence="1">
    <location>
        <begin position="1"/>
        <end position="22"/>
    </location>
</feature>
<keyword evidence="3" id="KW-1185">Reference proteome</keyword>